<organism evidence="2 3">
    <name type="scientific">Methylobacterium durans</name>
    <dbReference type="NCBI Taxonomy" id="2202825"/>
    <lineage>
        <taxon>Bacteria</taxon>
        <taxon>Pseudomonadati</taxon>
        <taxon>Pseudomonadota</taxon>
        <taxon>Alphaproteobacteria</taxon>
        <taxon>Hyphomicrobiales</taxon>
        <taxon>Methylobacteriaceae</taxon>
        <taxon>Methylobacterium</taxon>
    </lineage>
</organism>
<keyword evidence="3" id="KW-1185">Reference proteome</keyword>
<dbReference type="EMBL" id="CP029550">
    <property type="protein sequence ID" value="AWN40837.1"/>
    <property type="molecule type" value="Genomic_DNA"/>
</dbReference>
<dbReference type="Proteomes" id="UP000245926">
    <property type="component" value="Chromosome"/>
</dbReference>
<sequence>MGFGHFETDFAMQHELDELCCSAHIRLAGRLALASPFRRFCNSQQRGAPPGCRTDTMTTKTLEKTEATVAKAEAAMKTGVESLLAGISAASKTAQTIGIEWAGFAKESYEHSAATAEKLSKAGTFAKALEIQTEYLKGSFERGLAQAASLRDLHVALAKDLAKPFESFGLPKAA</sequence>
<dbReference type="InterPro" id="IPR018968">
    <property type="entry name" value="Phasin"/>
</dbReference>
<protein>
    <recommendedName>
        <fullName evidence="1">Phasin domain-containing protein</fullName>
    </recommendedName>
</protein>
<reference evidence="3" key="1">
    <citation type="submission" date="2018-05" db="EMBL/GenBank/DDBJ databases">
        <title>Complete Genome Sequence of Methylobacterium sp. 17SD2-17.</title>
        <authorList>
            <person name="Srinivasan S."/>
        </authorList>
    </citation>
    <scope>NUCLEOTIDE SEQUENCE [LARGE SCALE GENOMIC DNA]</scope>
    <source>
        <strain evidence="3">17SD2-17</strain>
    </source>
</reference>
<gene>
    <name evidence="2" type="ORF">DK389_10240</name>
</gene>
<accession>A0A2U8W452</accession>
<evidence type="ECO:0000313" key="3">
    <source>
        <dbReference type="Proteomes" id="UP000245926"/>
    </source>
</evidence>
<dbReference type="AlphaFoldDB" id="A0A2U8W452"/>
<dbReference type="OrthoDB" id="7678100at2"/>
<feature type="domain" description="Phasin" evidence="1">
    <location>
        <begin position="73"/>
        <end position="167"/>
    </location>
</feature>
<name>A0A2U8W452_9HYPH</name>
<evidence type="ECO:0000313" key="2">
    <source>
        <dbReference type="EMBL" id="AWN40837.1"/>
    </source>
</evidence>
<proteinExistence type="predicted"/>
<dbReference type="Pfam" id="PF09361">
    <property type="entry name" value="Phasin_2"/>
    <property type="match status" value="1"/>
</dbReference>
<dbReference type="KEGG" id="mets:DK389_10240"/>
<evidence type="ECO:0000259" key="1">
    <source>
        <dbReference type="Pfam" id="PF09361"/>
    </source>
</evidence>